<reference evidence="13 14" key="1">
    <citation type="submission" date="2020-08" db="EMBL/GenBank/DDBJ databases">
        <title>Functional genomics of gut bacteria from endangered species of beetles.</title>
        <authorList>
            <person name="Carlos-Shanley C."/>
        </authorList>
    </citation>
    <scope>NUCLEOTIDE SEQUENCE [LARGE SCALE GENOMIC DNA]</scope>
    <source>
        <strain evidence="13 14">S00198</strain>
    </source>
</reference>
<evidence type="ECO:0000256" key="9">
    <source>
        <dbReference type="ARBA" id="ARBA00023136"/>
    </source>
</evidence>
<dbReference type="GO" id="GO:0071973">
    <property type="term" value="P:bacterial-type flagellum-dependent cell motility"/>
    <property type="evidence" value="ECO:0007669"/>
    <property type="project" value="InterPro"/>
</dbReference>
<sequence>MSALNALIVAVEIASRKRDEARQALREAQAVQQAAQAQLSQLQDYARETEQRWGMQADTTVKPEVMFHHYQFMGRLDHAAGLQTSVVGDQAVRVERAQRTLMETELRLASLRKVLEARRLELERAQARMDQKQTDERAAMQYSRRVNDR</sequence>
<keyword evidence="11" id="KW-0175">Coiled coil</keyword>
<keyword evidence="9" id="KW-0472">Membrane</keyword>
<dbReference type="AlphaFoldDB" id="A0A7X0UBF6"/>
<keyword evidence="14" id="KW-1185">Reference proteome</keyword>
<keyword evidence="8" id="KW-0653">Protein transport</keyword>
<evidence type="ECO:0000256" key="4">
    <source>
        <dbReference type="ARBA" id="ARBA00022448"/>
    </source>
</evidence>
<feature type="compositionally biased region" description="Basic and acidic residues" evidence="12">
    <location>
        <begin position="128"/>
        <end position="138"/>
    </location>
</feature>
<dbReference type="NCBIfam" id="TIGR02473">
    <property type="entry name" value="flagell_FliJ"/>
    <property type="match status" value="1"/>
</dbReference>
<proteinExistence type="inferred from homology"/>
<gene>
    <name evidence="13" type="ORF">HNP48_004203</name>
</gene>
<comment type="subcellular location">
    <subcellularLocation>
        <location evidence="1">Cell membrane</location>
        <topology evidence="1">Peripheral membrane protein</topology>
        <orientation evidence="1">Cytoplasmic side</orientation>
    </subcellularLocation>
</comment>
<dbReference type="GO" id="GO:0015031">
    <property type="term" value="P:protein transport"/>
    <property type="evidence" value="ECO:0007669"/>
    <property type="project" value="UniProtKB-KW"/>
</dbReference>
<evidence type="ECO:0000313" key="13">
    <source>
        <dbReference type="EMBL" id="MBB6561510.1"/>
    </source>
</evidence>
<dbReference type="RefSeq" id="WP_184860594.1">
    <property type="nucleotide sequence ID" value="NZ_JACHLK010000008.1"/>
</dbReference>
<evidence type="ECO:0000256" key="5">
    <source>
        <dbReference type="ARBA" id="ARBA00022475"/>
    </source>
</evidence>
<evidence type="ECO:0000313" key="14">
    <source>
        <dbReference type="Proteomes" id="UP000575083"/>
    </source>
</evidence>
<keyword evidence="5" id="KW-1003">Cell membrane</keyword>
<dbReference type="Proteomes" id="UP000575083">
    <property type="component" value="Unassembled WGS sequence"/>
</dbReference>
<evidence type="ECO:0000256" key="1">
    <source>
        <dbReference type="ARBA" id="ARBA00004413"/>
    </source>
</evidence>
<keyword evidence="7" id="KW-1005">Bacterial flagellum biogenesis</keyword>
<evidence type="ECO:0000256" key="2">
    <source>
        <dbReference type="ARBA" id="ARBA00010004"/>
    </source>
</evidence>
<evidence type="ECO:0000256" key="8">
    <source>
        <dbReference type="ARBA" id="ARBA00022927"/>
    </source>
</evidence>
<dbReference type="PANTHER" id="PTHR38786:SF1">
    <property type="entry name" value="FLAGELLAR FLIJ PROTEIN"/>
    <property type="match status" value="1"/>
</dbReference>
<evidence type="ECO:0000256" key="7">
    <source>
        <dbReference type="ARBA" id="ARBA00022795"/>
    </source>
</evidence>
<evidence type="ECO:0000256" key="12">
    <source>
        <dbReference type="SAM" id="MobiDB-lite"/>
    </source>
</evidence>
<dbReference type="InterPro" id="IPR012823">
    <property type="entry name" value="Flagell_FliJ"/>
</dbReference>
<dbReference type="Gene3D" id="1.10.287.1700">
    <property type="match status" value="1"/>
</dbReference>
<evidence type="ECO:0000256" key="10">
    <source>
        <dbReference type="ARBA" id="ARBA00023225"/>
    </source>
</evidence>
<evidence type="ECO:0000256" key="3">
    <source>
        <dbReference type="ARBA" id="ARBA00020392"/>
    </source>
</evidence>
<dbReference type="EMBL" id="JACHLK010000008">
    <property type="protein sequence ID" value="MBB6561510.1"/>
    <property type="molecule type" value="Genomic_DNA"/>
</dbReference>
<dbReference type="Pfam" id="PF02050">
    <property type="entry name" value="FliJ"/>
    <property type="match status" value="1"/>
</dbReference>
<evidence type="ECO:0000256" key="11">
    <source>
        <dbReference type="SAM" id="Coils"/>
    </source>
</evidence>
<dbReference type="PANTHER" id="PTHR38786">
    <property type="entry name" value="FLAGELLAR FLIJ PROTEIN"/>
    <property type="match status" value="1"/>
</dbReference>
<keyword evidence="4" id="KW-0813">Transport</keyword>
<accession>A0A7X0UBF6</accession>
<dbReference type="GO" id="GO:0005886">
    <property type="term" value="C:plasma membrane"/>
    <property type="evidence" value="ECO:0007669"/>
    <property type="project" value="UniProtKB-SubCell"/>
</dbReference>
<comment type="similarity">
    <text evidence="2">Belongs to the FliJ family.</text>
</comment>
<comment type="caution">
    <text evidence="13">The sequence shown here is derived from an EMBL/GenBank/DDBJ whole genome shotgun (WGS) entry which is preliminary data.</text>
</comment>
<dbReference type="GO" id="GO:0009288">
    <property type="term" value="C:bacterial-type flagellum"/>
    <property type="evidence" value="ECO:0007669"/>
    <property type="project" value="InterPro"/>
</dbReference>
<feature type="region of interest" description="Disordered" evidence="12">
    <location>
        <begin position="128"/>
        <end position="149"/>
    </location>
</feature>
<dbReference type="InterPro" id="IPR053716">
    <property type="entry name" value="Flag_assembly_chemotaxis_eff"/>
</dbReference>
<keyword evidence="13" id="KW-0966">Cell projection</keyword>
<protein>
    <recommendedName>
        <fullName evidence="3">Flagellar FliJ protein</fullName>
    </recommendedName>
</protein>
<dbReference type="InterPro" id="IPR052570">
    <property type="entry name" value="FliJ"/>
</dbReference>
<keyword evidence="13" id="KW-0282">Flagellum</keyword>
<feature type="coiled-coil region" evidence="11">
    <location>
        <begin position="11"/>
        <end position="52"/>
    </location>
</feature>
<evidence type="ECO:0000256" key="6">
    <source>
        <dbReference type="ARBA" id="ARBA00022500"/>
    </source>
</evidence>
<dbReference type="GO" id="GO:0006935">
    <property type="term" value="P:chemotaxis"/>
    <property type="evidence" value="ECO:0007669"/>
    <property type="project" value="UniProtKB-KW"/>
</dbReference>
<organism evidence="13 14">
    <name type="scientific">Acidovorax soli</name>
    <dbReference type="NCBI Taxonomy" id="592050"/>
    <lineage>
        <taxon>Bacteria</taxon>
        <taxon>Pseudomonadati</taxon>
        <taxon>Pseudomonadota</taxon>
        <taxon>Betaproteobacteria</taxon>
        <taxon>Burkholderiales</taxon>
        <taxon>Comamonadaceae</taxon>
        <taxon>Acidovorax</taxon>
    </lineage>
</organism>
<keyword evidence="10" id="KW-1006">Bacterial flagellum protein export</keyword>
<dbReference type="GO" id="GO:0044781">
    <property type="term" value="P:bacterial-type flagellum organization"/>
    <property type="evidence" value="ECO:0007669"/>
    <property type="project" value="UniProtKB-KW"/>
</dbReference>
<keyword evidence="6" id="KW-0145">Chemotaxis</keyword>
<keyword evidence="13" id="KW-0969">Cilium</keyword>
<name>A0A7X0UBF6_9BURK</name>